<evidence type="ECO:0000313" key="2">
    <source>
        <dbReference type="Proteomes" id="UP000712713"/>
    </source>
</evidence>
<reference evidence="1" key="2">
    <citation type="submission" date="2021-09" db="EMBL/GenBank/DDBJ databases">
        <authorList>
            <person name="Gilroy R."/>
        </authorList>
    </citation>
    <scope>NUCLEOTIDE SEQUENCE</scope>
    <source>
        <strain evidence="1">ChiGjej3B3-7470</strain>
    </source>
</reference>
<comment type="caution">
    <text evidence="1">The sequence shown here is derived from an EMBL/GenBank/DDBJ whole genome shotgun (WGS) entry which is preliminary data.</text>
</comment>
<proteinExistence type="predicted"/>
<name>A0A921JQR0_9ACTN</name>
<dbReference type="EMBL" id="DYZF01000189">
    <property type="protein sequence ID" value="HJE51814.1"/>
    <property type="molecule type" value="Genomic_DNA"/>
</dbReference>
<accession>A0A921JQR0</accession>
<sequence>MVQAPNLTKTQVSESLDDQARTFAATAARLGFSLPEALNAVKNGWPT</sequence>
<evidence type="ECO:0000313" key="1">
    <source>
        <dbReference type="EMBL" id="HJE51814.1"/>
    </source>
</evidence>
<gene>
    <name evidence="1" type="ORF">K8V15_07530</name>
</gene>
<dbReference type="Proteomes" id="UP000712713">
    <property type="component" value="Unassembled WGS sequence"/>
</dbReference>
<protein>
    <submittedName>
        <fullName evidence="1">Uncharacterized protein</fullName>
    </submittedName>
</protein>
<reference evidence="1" key="1">
    <citation type="journal article" date="2021" name="PeerJ">
        <title>Extensive microbial diversity within the chicken gut microbiome revealed by metagenomics and culture.</title>
        <authorList>
            <person name="Gilroy R."/>
            <person name="Ravi A."/>
            <person name="Getino M."/>
            <person name="Pursley I."/>
            <person name="Horton D.L."/>
            <person name="Alikhan N.F."/>
            <person name="Baker D."/>
            <person name="Gharbi K."/>
            <person name="Hall N."/>
            <person name="Watson M."/>
            <person name="Adriaenssens E.M."/>
            <person name="Foster-Nyarko E."/>
            <person name="Jarju S."/>
            <person name="Secka A."/>
            <person name="Antonio M."/>
            <person name="Oren A."/>
            <person name="Chaudhuri R.R."/>
            <person name="La Ragione R."/>
            <person name="Hildebrand F."/>
            <person name="Pallen M.J."/>
        </authorList>
    </citation>
    <scope>NUCLEOTIDE SEQUENCE</scope>
    <source>
        <strain evidence="1">ChiGjej3B3-7470</strain>
    </source>
</reference>
<dbReference type="AlphaFoldDB" id="A0A921JQR0"/>
<organism evidence="1 2">
    <name type="scientific">Tessaracoccus flavescens</name>
    <dbReference type="NCBI Taxonomy" id="399497"/>
    <lineage>
        <taxon>Bacteria</taxon>
        <taxon>Bacillati</taxon>
        <taxon>Actinomycetota</taxon>
        <taxon>Actinomycetes</taxon>
        <taxon>Propionibacteriales</taxon>
        <taxon>Propionibacteriaceae</taxon>
        <taxon>Tessaracoccus</taxon>
    </lineage>
</organism>